<comment type="caution">
    <text evidence="1">The sequence shown here is derived from an EMBL/GenBank/DDBJ whole genome shotgun (WGS) entry which is preliminary data.</text>
</comment>
<sequence>MPEVGGPPPLLFWPFPAAQEITEVLEWRTDVLTSRAGEQRIALRPRPREIVTFRHRLDALEMARAAELARAGFAGDWYVPLWHMALQPNADLAQGATEILLDTGLSDFRSGELAAITVDGREAAAVSIASVQADRLILAEPLVLQLPSPVVAAPRIMVAPIRAGVLTSAVEITRRRQGDGTVNASFLLREAADITALVLPIYLGRPVQTDPSLVRRPLSASLRRAVEYVDNGFGPVVAEPVRDIIERGETITLKAQGPAARHALRRWLWSLRGRQVSFWLPTWGRELQLRAAMTSGSTLMRVAPVASLPAYIGRAILLEMPTALRFRTITAAIVEGADHRLTLSSNLGEPVSLATRVHFLTAMRADADRVEIQHGAVASEVTLPVIEVPA</sequence>
<dbReference type="EMBL" id="JAVKPH010000024">
    <property type="protein sequence ID" value="MDR5654313.1"/>
    <property type="molecule type" value="Genomic_DNA"/>
</dbReference>
<organism evidence="1 2">
    <name type="scientific">Ruixingdingia sedimenti</name>
    <dbReference type="NCBI Taxonomy" id="3073604"/>
    <lineage>
        <taxon>Bacteria</taxon>
        <taxon>Pseudomonadati</taxon>
        <taxon>Pseudomonadota</taxon>
        <taxon>Alphaproteobacteria</taxon>
        <taxon>Rhodobacterales</taxon>
        <taxon>Paracoccaceae</taxon>
        <taxon>Ruixingdingia</taxon>
    </lineage>
</organism>
<name>A0ABU1FCK3_9RHOB</name>
<accession>A0ABU1FCK3</accession>
<evidence type="ECO:0000313" key="1">
    <source>
        <dbReference type="EMBL" id="MDR5654313.1"/>
    </source>
</evidence>
<protein>
    <submittedName>
        <fullName evidence="1">Uncharacterized protein</fullName>
    </submittedName>
</protein>
<gene>
    <name evidence="1" type="ORF">RGD00_16995</name>
</gene>
<evidence type="ECO:0000313" key="2">
    <source>
        <dbReference type="Proteomes" id="UP001247754"/>
    </source>
</evidence>
<proteinExistence type="predicted"/>
<reference evidence="1 2" key="1">
    <citation type="submission" date="2023-09" db="EMBL/GenBank/DDBJ databases">
        <title>Xinfangfangia sedmenti sp. nov., isolated the sedment.</title>
        <authorList>
            <person name="Xu L."/>
        </authorList>
    </citation>
    <scope>NUCLEOTIDE SEQUENCE [LARGE SCALE GENOMIC DNA]</scope>
    <source>
        <strain evidence="1 2">LG-4</strain>
    </source>
</reference>
<keyword evidence="2" id="KW-1185">Reference proteome</keyword>
<dbReference type="RefSeq" id="WP_310458482.1">
    <property type="nucleotide sequence ID" value="NZ_JAVKPH010000024.1"/>
</dbReference>
<dbReference type="Proteomes" id="UP001247754">
    <property type="component" value="Unassembled WGS sequence"/>
</dbReference>